<dbReference type="SUPFAM" id="SSF49777">
    <property type="entry name" value="PEBP-like"/>
    <property type="match status" value="1"/>
</dbReference>
<evidence type="ECO:0000313" key="2">
    <source>
        <dbReference type="Proteomes" id="UP001050691"/>
    </source>
</evidence>
<dbReference type="Gene3D" id="3.90.280.10">
    <property type="entry name" value="PEBP-like"/>
    <property type="match status" value="1"/>
</dbReference>
<accession>A0AAV5ADK9</accession>
<evidence type="ECO:0000313" key="1">
    <source>
        <dbReference type="EMBL" id="GJJ11583.1"/>
    </source>
</evidence>
<protein>
    <submittedName>
        <fullName evidence="1">Uncharacterized protein</fullName>
    </submittedName>
</protein>
<gene>
    <name evidence="1" type="ORF">Clacol_005818</name>
</gene>
<dbReference type="EMBL" id="BPWL01000006">
    <property type="protein sequence ID" value="GJJ11583.1"/>
    <property type="molecule type" value="Genomic_DNA"/>
</dbReference>
<dbReference type="Pfam" id="PF01161">
    <property type="entry name" value="PBP"/>
    <property type="match status" value="1"/>
</dbReference>
<reference evidence="1" key="1">
    <citation type="submission" date="2021-10" db="EMBL/GenBank/DDBJ databases">
        <title>De novo Genome Assembly of Clathrus columnatus (Basidiomycota, Fungi) Using Illumina and Nanopore Sequence Data.</title>
        <authorList>
            <person name="Ogiso-Tanaka E."/>
            <person name="Itagaki H."/>
            <person name="Hosoya T."/>
            <person name="Hosaka K."/>
        </authorList>
    </citation>
    <scope>NUCLEOTIDE SEQUENCE</scope>
    <source>
        <strain evidence="1">MO-923</strain>
    </source>
</reference>
<dbReference type="AlphaFoldDB" id="A0AAV5ADK9"/>
<name>A0AAV5ADK9_9AGAM</name>
<proteinExistence type="predicted"/>
<sequence>MTLFPPNTPTTINVLPLEQEFTPTIPSLKITFQNKHILVQGSNVSLSYTVTDIPPSAHDINASYSILLTDPDAPIPSDNKYAYWCHWIMAGLKPVSGPDIADETSKDNSWLKR</sequence>
<dbReference type="Proteomes" id="UP001050691">
    <property type="component" value="Unassembled WGS sequence"/>
</dbReference>
<keyword evidence="2" id="KW-1185">Reference proteome</keyword>
<organism evidence="1 2">
    <name type="scientific">Clathrus columnatus</name>
    <dbReference type="NCBI Taxonomy" id="1419009"/>
    <lineage>
        <taxon>Eukaryota</taxon>
        <taxon>Fungi</taxon>
        <taxon>Dikarya</taxon>
        <taxon>Basidiomycota</taxon>
        <taxon>Agaricomycotina</taxon>
        <taxon>Agaricomycetes</taxon>
        <taxon>Phallomycetidae</taxon>
        <taxon>Phallales</taxon>
        <taxon>Clathraceae</taxon>
        <taxon>Clathrus</taxon>
    </lineage>
</organism>
<dbReference type="InterPro" id="IPR008914">
    <property type="entry name" value="PEBP"/>
</dbReference>
<comment type="caution">
    <text evidence="1">The sequence shown here is derived from an EMBL/GenBank/DDBJ whole genome shotgun (WGS) entry which is preliminary data.</text>
</comment>
<dbReference type="InterPro" id="IPR036610">
    <property type="entry name" value="PEBP-like_sf"/>
</dbReference>